<dbReference type="Pfam" id="PF03583">
    <property type="entry name" value="LIP"/>
    <property type="match status" value="1"/>
</dbReference>
<comment type="caution">
    <text evidence="3">The sequence shown here is derived from an EMBL/GenBank/DDBJ whole genome shotgun (WGS) entry which is preliminary data.</text>
</comment>
<dbReference type="PANTHER" id="PTHR34853">
    <property type="match status" value="1"/>
</dbReference>
<dbReference type="SUPFAM" id="SSF53474">
    <property type="entry name" value="alpha/beta-Hydrolases"/>
    <property type="match status" value="1"/>
</dbReference>
<evidence type="ECO:0000313" key="4">
    <source>
        <dbReference type="Proteomes" id="UP001597419"/>
    </source>
</evidence>
<proteinExistence type="predicted"/>
<feature type="signal peptide" evidence="2">
    <location>
        <begin position="1"/>
        <end position="35"/>
    </location>
</feature>
<dbReference type="Gene3D" id="1.10.260.130">
    <property type="match status" value="1"/>
</dbReference>
<feature type="compositionally biased region" description="Low complexity" evidence="1">
    <location>
        <begin position="30"/>
        <end position="45"/>
    </location>
</feature>
<dbReference type="EMBL" id="JBHUKU010000022">
    <property type="protein sequence ID" value="MFD2463939.1"/>
    <property type="molecule type" value="Genomic_DNA"/>
</dbReference>
<evidence type="ECO:0000256" key="1">
    <source>
        <dbReference type="SAM" id="MobiDB-lite"/>
    </source>
</evidence>
<dbReference type="PANTHER" id="PTHR34853:SF1">
    <property type="entry name" value="LIPASE 5"/>
    <property type="match status" value="1"/>
</dbReference>
<protein>
    <submittedName>
        <fullName evidence="3">Lipase family protein</fullName>
    </submittedName>
</protein>
<reference evidence="4" key="1">
    <citation type="journal article" date="2019" name="Int. J. Syst. Evol. Microbiol.">
        <title>The Global Catalogue of Microorganisms (GCM) 10K type strain sequencing project: providing services to taxonomists for standard genome sequencing and annotation.</title>
        <authorList>
            <consortium name="The Broad Institute Genomics Platform"/>
            <consortium name="The Broad Institute Genome Sequencing Center for Infectious Disease"/>
            <person name="Wu L."/>
            <person name="Ma J."/>
        </authorList>
    </citation>
    <scope>NUCLEOTIDE SEQUENCE [LARGE SCALE GENOMIC DNA]</scope>
    <source>
        <strain evidence="4">CGMCC 4.7643</strain>
    </source>
</reference>
<dbReference type="InterPro" id="IPR005152">
    <property type="entry name" value="Lipase_secreted"/>
</dbReference>
<gene>
    <name evidence="3" type="ORF">ACFSYJ_35350</name>
</gene>
<feature type="region of interest" description="Disordered" evidence="1">
    <location>
        <begin position="30"/>
        <end position="63"/>
    </location>
</feature>
<dbReference type="InterPro" id="IPR029058">
    <property type="entry name" value="AB_hydrolase_fold"/>
</dbReference>
<dbReference type="Proteomes" id="UP001597419">
    <property type="component" value="Unassembled WGS sequence"/>
</dbReference>
<keyword evidence="4" id="KW-1185">Reference proteome</keyword>
<accession>A0ABW5GSZ5</accession>
<evidence type="ECO:0000256" key="2">
    <source>
        <dbReference type="SAM" id="SignalP"/>
    </source>
</evidence>
<sequence>MFPFPHPSRAVLAAALAVVLTTAVVVPSGASPADADAPATAGTGPFDDSFYTPPSPLPAGKPGDVLRWRASKAGPRKDSVNAWQVMYLSTDGRGKPDAVTGTVLVPKNADPAAAPIVAFAPGTHGPAFGCAPSSMIDMGAFYEQPGVDDLLDAGYAVTVTDYEGYHQDPKTTYVAGRSEGPAVIDSVRAAQRLAETKLSPGAKVVFRGYSQGGGAAAWAGQLQPSYAPEVNLVGVAAGGVPADLVQVTLQLDGKFGFGVFAYALVGLDNAYPELKLDSFLSDNGRAKLKEMQQSACTFELLTTYANQKIADYTTSAGYVKPEWIARLNENKLGGAPIRVPVFHYHAIQDQLVQFAQDDAMHKAYCAAGVKEIWKTYDTDHITAVYTANADVLAFVKDRVAGTPATSNC</sequence>
<keyword evidence="2" id="KW-0732">Signal</keyword>
<dbReference type="PIRSF" id="PIRSF029171">
    <property type="entry name" value="Esterase_LipA"/>
    <property type="match status" value="1"/>
</dbReference>
<dbReference type="RefSeq" id="WP_345386136.1">
    <property type="nucleotide sequence ID" value="NZ_BAABHG010000001.1"/>
</dbReference>
<name>A0ABW5GSZ5_9PSEU</name>
<evidence type="ECO:0000313" key="3">
    <source>
        <dbReference type="EMBL" id="MFD2463939.1"/>
    </source>
</evidence>
<organism evidence="3 4">
    <name type="scientific">Amycolatopsis samaneae</name>
    <dbReference type="NCBI Taxonomy" id="664691"/>
    <lineage>
        <taxon>Bacteria</taxon>
        <taxon>Bacillati</taxon>
        <taxon>Actinomycetota</taxon>
        <taxon>Actinomycetes</taxon>
        <taxon>Pseudonocardiales</taxon>
        <taxon>Pseudonocardiaceae</taxon>
        <taxon>Amycolatopsis</taxon>
    </lineage>
</organism>
<dbReference type="Gene3D" id="3.40.50.1820">
    <property type="entry name" value="alpha/beta hydrolase"/>
    <property type="match status" value="1"/>
</dbReference>
<feature type="chain" id="PRO_5045497999" evidence="2">
    <location>
        <begin position="36"/>
        <end position="408"/>
    </location>
</feature>